<dbReference type="PROSITE" id="PS51140">
    <property type="entry name" value="CUE"/>
    <property type="match status" value="1"/>
</dbReference>
<evidence type="ECO:0000256" key="2">
    <source>
        <dbReference type="ARBA" id="ARBA00004286"/>
    </source>
</evidence>
<dbReference type="SMART" id="SM00487">
    <property type="entry name" value="DEXDc"/>
    <property type="match status" value="1"/>
</dbReference>
<evidence type="ECO:0000256" key="18">
    <source>
        <dbReference type="SAM" id="MobiDB-lite"/>
    </source>
</evidence>
<organism evidence="22">
    <name type="scientific">Menopon gallinae</name>
    <name type="common">poultry shaft louse</name>
    <dbReference type="NCBI Taxonomy" id="328185"/>
    <lineage>
        <taxon>Eukaryota</taxon>
        <taxon>Metazoa</taxon>
        <taxon>Ecdysozoa</taxon>
        <taxon>Arthropoda</taxon>
        <taxon>Hexapoda</taxon>
        <taxon>Insecta</taxon>
        <taxon>Pterygota</taxon>
        <taxon>Neoptera</taxon>
        <taxon>Paraneoptera</taxon>
        <taxon>Psocodea</taxon>
        <taxon>Troctomorpha</taxon>
        <taxon>Phthiraptera</taxon>
        <taxon>Amblycera</taxon>
        <taxon>Menoponidae</taxon>
        <taxon>Menopon</taxon>
    </lineage>
</organism>
<comment type="similarity">
    <text evidence="3">Belongs to the SNF2/RAD54 helicase family.</text>
</comment>
<dbReference type="GO" id="GO:0043130">
    <property type="term" value="F:ubiquitin binding"/>
    <property type="evidence" value="ECO:0007669"/>
    <property type="project" value="InterPro"/>
</dbReference>
<dbReference type="PROSITE" id="PS51194">
    <property type="entry name" value="HELICASE_CTER"/>
    <property type="match status" value="1"/>
</dbReference>
<dbReference type="GO" id="GO:0003678">
    <property type="term" value="F:DNA helicase activity"/>
    <property type="evidence" value="ECO:0007669"/>
    <property type="project" value="UniProtKB-EC"/>
</dbReference>
<feature type="compositionally biased region" description="Acidic residues" evidence="18">
    <location>
        <begin position="207"/>
        <end position="219"/>
    </location>
</feature>
<evidence type="ECO:0000313" key="22">
    <source>
        <dbReference type="EMBL" id="KAL0271916.1"/>
    </source>
</evidence>
<evidence type="ECO:0000256" key="4">
    <source>
        <dbReference type="ARBA" id="ARBA00012551"/>
    </source>
</evidence>
<dbReference type="GO" id="GO:0006281">
    <property type="term" value="P:DNA repair"/>
    <property type="evidence" value="ECO:0007669"/>
    <property type="project" value="UniProtKB-KW"/>
</dbReference>
<comment type="function">
    <text evidence="16">DNA helicase that possesses intrinsic ATP-dependent nucleosome-remodeling activity and is both required for DNA repair and heterochromatin organization. Promotes DNA end resection of double-strand breaks (DSBs) following DNA damage: probably acts by weakening histone DNA interactions in nucleosomes flanking DSBs.</text>
</comment>
<dbReference type="GO" id="GO:0005694">
    <property type="term" value="C:chromosome"/>
    <property type="evidence" value="ECO:0007669"/>
    <property type="project" value="UniProtKB-SubCell"/>
</dbReference>
<evidence type="ECO:0000256" key="14">
    <source>
        <dbReference type="ARBA" id="ARBA00023242"/>
    </source>
</evidence>
<evidence type="ECO:0000256" key="16">
    <source>
        <dbReference type="ARBA" id="ARBA00059294"/>
    </source>
</evidence>
<dbReference type="EMBL" id="JARGDH010000003">
    <property type="protein sequence ID" value="KAL0271916.1"/>
    <property type="molecule type" value="Genomic_DNA"/>
</dbReference>
<keyword evidence="12" id="KW-0238">DNA-binding</keyword>
<keyword evidence="11" id="KW-0156">Chromatin regulator</keyword>
<dbReference type="Gene3D" id="3.40.50.300">
    <property type="entry name" value="P-loop containing nucleotide triphosphate hydrolases"/>
    <property type="match status" value="1"/>
</dbReference>
<comment type="caution">
    <text evidence="22">The sequence shown here is derived from an EMBL/GenBank/DDBJ whole genome shotgun (WGS) entry which is preliminary data.</text>
</comment>
<evidence type="ECO:0000256" key="12">
    <source>
        <dbReference type="ARBA" id="ARBA00023125"/>
    </source>
</evidence>
<evidence type="ECO:0000256" key="8">
    <source>
        <dbReference type="ARBA" id="ARBA00022801"/>
    </source>
</evidence>
<feature type="compositionally biased region" description="Basic and acidic residues" evidence="18">
    <location>
        <begin position="220"/>
        <end position="230"/>
    </location>
</feature>
<keyword evidence="9" id="KW-0347">Helicase</keyword>
<evidence type="ECO:0000256" key="5">
    <source>
        <dbReference type="ARBA" id="ARBA00022454"/>
    </source>
</evidence>
<dbReference type="EMBL" id="JARGDH010000003">
    <property type="protein sequence ID" value="KAL0271914.1"/>
    <property type="molecule type" value="Genomic_DNA"/>
</dbReference>
<evidence type="ECO:0000256" key="13">
    <source>
        <dbReference type="ARBA" id="ARBA00023204"/>
    </source>
</evidence>
<feature type="domain" description="Helicase C-terminal" evidence="21">
    <location>
        <begin position="734"/>
        <end position="888"/>
    </location>
</feature>
<feature type="compositionally biased region" description="Acidic residues" evidence="18">
    <location>
        <begin position="231"/>
        <end position="242"/>
    </location>
</feature>
<evidence type="ECO:0000256" key="6">
    <source>
        <dbReference type="ARBA" id="ARBA00022741"/>
    </source>
</evidence>
<dbReference type="InterPro" id="IPR038718">
    <property type="entry name" value="SNF2-like_sf"/>
</dbReference>
<keyword evidence="13" id="KW-0234">DNA repair</keyword>
<dbReference type="GO" id="GO:0005634">
    <property type="term" value="C:nucleus"/>
    <property type="evidence" value="ECO:0007669"/>
    <property type="project" value="UniProtKB-SubCell"/>
</dbReference>
<sequence length="911" mass="104563">MSNSANSDSARSHTLLSNLRHFRFQKKSATTLNNSESPPVTKPTVVEDSSSRSPVFIRNKSASVIYSDSEEEVLNSPNKTVISEGAVKSLKDDFPNKSPLELERCLISCKGDVAAAKSVLLNHKMSKISLPNSGQKCSDEDSENMANFKAKICDTFNKKLLGEQRSELLLTAKNLQPPVKRTLSEAFTSSPAQKAKKPKKDKKALTDYDDSGDSDDEDDRYNKQDRRVFDSDEDSDIEISDDMNTDQRQVYDFLSTASLSELLCMPNCSQKKAEAIIEQRPFTGWKNMVEKFQEGKNLGTEILNSAQEVLYTRQVVNQLMQKCTRLAVEMERAVSQGASSITNQPKLLNPSLKLASYQMVGLNWLLVLHYRRLNGILADEMGLGKTVQIIAFLAHLKETAEGDDEHVNKGPHLIVVPSSTMDNWRIELERWCPSLKFVLYYGNMDERKMMRIKFSQEGVKDIDVVLTTYSLITSTPEERKMFKVLPFNYVVFDEAHMLKNMNTQRFENLMRVNAKHRILMTGTPLQNNLLELMSLLTFVMPEMFAKKRDYLKCLFTKNTKTKSNDTPKESLPRFEQEQVAQAKRIMQPFVLRRLKKDVLKDLPTKTEEVVYCAMEKRQQTKYNDLITMFSKKAEKRELKEEIDEVSGMTMMMDLRKLSNHPLLIRDIYDEKKLERMAKILSKERDYKETNINYIKDDLSVLSDFQLHMLSKSFKSLSEFELSDDYILKSGKFEQLDKILPKLKEDDHRVLIFSQFVIMLNVLEEYLKIRGHKFLRLDGSTQVTIRQELIDAFNHDPSIFVFMLSTRAGGLGINLTAADTVIIHDIDFNPYNDKQAEDRCHRVGQTRPVTVMRFVSKSSIEENIYQVALEKLTLEREISEENEQSEAKSFIRLLKKALGMGDCSKLSPKKQP</sequence>
<dbReference type="FunFam" id="3.40.50.10810:FF:000014">
    <property type="entry name" value="SWI/SNF-related matrix-associated actin-dependent regulator of chromatin subfamily A containing DEAD/H box 1"/>
    <property type="match status" value="1"/>
</dbReference>
<feature type="domain" description="Helicase ATP-binding" evidence="20">
    <location>
        <begin position="366"/>
        <end position="542"/>
    </location>
</feature>
<protein>
    <recommendedName>
        <fullName evidence="17">SWI/SNF-related matrix-associated actin-dependent regulator of chromatin subfamily A containing DEAD/H box 1 homolog</fullName>
        <ecNumber evidence="4">3.6.4.12</ecNumber>
    </recommendedName>
</protein>
<evidence type="ECO:0000256" key="10">
    <source>
        <dbReference type="ARBA" id="ARBA00022840"/>
    </source>
</evidence>
<comment type="catalytic activity">
    <reaction evidence="15">
        <text>ATP + H2O = ADP + phosphate + H(+)</text>
        <dbReference type="Rhea" id="RHEA:13065"/>
        <dbReference type="ChEBI" id="CHEBI:15377"/>
        <dbReference type="ChEBI" id="CHEBI:15378"/>
        <dbReference type="ChEBI" id="CHEBI:30616"/>
        <dbReference type="ChEBI" id="CHEBI:43474"/>
        <dbReference type="ChEBI" id="CHEBI:456216"/>
        <dbReference type="EC" id="3.6.4.12"/>
    </reaction>
    <physiologicalReaction direction="left-to-right" evidence="15">
        <dbReference type="Rhea" id="RHEA:13066"/>
    </physiologicalReaction>
</comment>
<dbReference type="Pfam" id="PF00271">
    <property type="entry name" value="Helicase_C"/>
    <property type="match status" value="1"/>
</dbReference>
<dbReference type="CDD" id="cd18793">
    <property type="entry name" value="SF2_C_SNF"/>
    <property type="match status" value="1"/>
</dbReference>
<evidence type="ECO:0000256" key="17">
    <source>
        <dbReference type="ARBA" id="ARBA00069890"/>
    </source>
</evidence>
<keyword evidence="8" id="KW-0378">Hydrolase</keyword>
<evidence type="ECO:0000256" key="15">
    <source>
        <dbReference type="ARBA" id="ARBA00048432"/>
    </source>
</evidence>
<dbReference type="AlphaFoldDB" id="A0AAW2HR19"/>
<dbReference type="InterPro" id="IPR000330">
    <property type="entry name" value="SNF2_N"/>
</dbReference>
<dbReference type="InterPro" id="IPR027417">
    <property type="entry name" value="P-loop_NTPase"/>
</dbReference>
<dbReference type="InterPro" id="IPR003892">
    <property type="entry name" value="CUE"/>
</dbReference>
<evidence type="ECO:0000259" key="21">
    <source>
        <dbReference type="PROSITE" id="PS51194"/>
    </source>
</evidence>
<dbReference type="PROSITE" id="PS51192">
    <property type="entry name" value="HELICASE_ATP_BIND_1"/>
    <property type="match status" value="1"/>
</dbReference>
<proteinExistence type="inferred from homology"/>
<feature type="domain" description="CUE" evidence="19">
    <location>
        <begin position="82"/>
        <end position="127"/>
    </location>
</feature>
<evidence type="ECO:0000256" key="3">
    <source>
        <dbReference type="ARBA" id="ARBA00007025"/>
    </source>
</evidence>
<dbReference type="EC" id="3.6.4.12" evidence="4"/>
<dbReference type="PANTHER" id="PTHR10799">
    <property type="entry name" value="SNF2/RAD54 HELICASE FAMILY"/>
    <property type="match status" value="1"/>
</dbReference>
<evidence type="ECO:0000256" key="1">
    <source>
        <dbReference type="ARBA" id="ARBA00004123"/>
    </source>
</evidence>
<dbReference type="SMART" id="SM00490">
    <property type="entry name" value="HELICc"/>
    <property type="match status" value="1"/>
</dbReference>
<dbReference type="Pfam" id="PF00176">
    <property type="entry name" value="SNF2-rel_dom"/>
    <property type="match status" value="1"/>
</dbReference>
<evidence type="ECO:0000256" key="9">
    <source>
        <dbReference type="ARBA" id="ARBA00022806"/>
    </source>
</evidence>
<evidence type="ECO:0000256" key="7">
    <source>
        <dbReference type="ARBA" id="ARBA00022763"/>
    </source>
</evidence>
<feature type="region of interest" description="Disordered" evidence="18">
    <location>
        <begin position="184"/>
        <end position="242"/>
    </location>
</feature>
<dbReference type="SUPFAM" id="SSF52540">
    <property type="entry name" value="P-loop containing nucleoside triphosphate hydrolases"/>
    <property type="match status" value="2"/>
</dbReference>
<dbReference type="GO" id="GO:0016787">
    <property type="term" value="F:hydrolase activity"/>
    <property type="evidence" value="ECO:0007669"/>
    <property type="project" value="UniProtKB-KW"/>
</dbReference>
<feature type="compositionally biased region" description="Polar residues" evidence="18">
    <location>
        <begin position="27"/>
        <end position="38"/>
    </location>
</feature>
<name>A0AAW2HR19_9NEOP</name>
<dbReference type="FunFam" id="3.40.50.300:FF:001629">
    <property type="entry name" value="Probable ATP-dependent helicase PF08_0048"/>
    <property type="match status" value="1"/>
</dbReference>
<keyword evidence="7" id="KW-0227">DNA damage</keyword>
<dbReference type="GO" id="GO:0005524">
    <property type="term" value="F:ATP binding"/>
    <property type="evidence" value="ECO:0007669"/>
    <property type="project" value="UniProtKB-KW"/>
</dbReference>
<dbReference type="CDD" id="cd14279">
    <property type="entry name" value="CUE"/>
    <property type="match status" value="1"/>
</dbReference>
<dbReference type="Gene3D" id="3.40.50.10810">
    <property type="entry name" value="Tandem AAA-ATPase domain"/>
    <property type="match status" value="1"/>
</dbReference>
<comment type="subcellular location">
    <subcellularLocation>
        <location evidence="2">Chromosome</location>
    </subcellularLocation>
    <subcellularLocation>
        <location evidence="1">Nucleus</location>
    </subcellularLocation>
</comment>
<dbReference type="InterPro" id="IPR049730">
    <property type="entry name" value="SNF2/RAD54-like_C"/>
</dbReference>
<dbReference type="GO" id="GO:0006325">
    <property type="term" value="P:chromatin organization"/>
    <property type="evidence" value="ECO:0007669"/>
    <property type="project" value="UniProtKB-KW"/>
</dbReference>
<evidence type="ECO:0000256" key="11">
    <source>
        <dbReference type="ARBA" id="ARBA00022853"/>
    </source>
</evidence>
<reference evidence="22" key="1">
    <citation type="journal article" date="2024" name="Gigascience">
        <title>Chromosome-level genome of the poultry shaft louse Menopon gallinae provides insight into the host-switching and adaptive evolution of parasitic lice.</title>
        <authorList>
            <person name="Xu Y."/>
            <person name="Ma L."/>
            <person name="Liu S."/>
            <person name="Liang Y."/>
            <person name="Liu Q."/>
            <person name="He Z."/>
            <person name="Tian L."/>
            <person name="Duan Y."/>
            <person name="Cai W."/>
            <person name="Li H."/>
            <person name="Song F."/>
        </authorList>
    </citation>
    <scope>NUCLEOTIDE SEQUENCE</scope>
    <source>
        <strain evidence="22">Cailab_2023a</strain>
    </source>
</reference>
<keyword evidence="14" id="KW-0539">Nucleus</keyword>
<evidence type="ECO:0000259" key="20">
    <source>
        <dbReference type="PROSITE" id="PS51192"/>
    </source>
</evidence>
<evidence type="ECO:0000259" key="19">
    <source>
        <dbReference type="PROSITE" id="PS51140"/>
    </source>
</evidence>
<dbReference type="InterPro" id="IPR001650">
    <property type="entry name" value="Helicase_C-like"/>
</dbReference>
<accession>A0AAW2HR19</accession>
<dbReference type="GO" id="GO:0003677">
    <property type="term" value="F:DNA binding"/>
    <property type="evidence" value="ECO:0007669"/>
    <property type="project" value="UniProtKB-KW"/>
</dbReference>
<feature type="region of interest" description="Disordered" evidence="18">
    <location>
        <begin position="27"/>
        <end position="51"/>
    </location>
</feature>
<keyword evidence="6" id="KW-0547">Nucleotide-binding</keyword>
<gene>
    <name evidence="22" type="ORF">PYX00_005064</name>
</gene>
<dbReference type="InterPro" id="IPR014001">
    <property type="entry name" value="Helicase_ATP-bd"/>
</dbReference>
<keyword evidence="10" id="KW-0067">ATP-binding</keyword>
<keyword evidence="5" id="KW-0158">Chromosome</keyword>